<proteinExistence type="predicted"/>
<keyword evidence="3" id="KW-1185">Reference proteome</keyword>
<dbReference type="Pfam" id="PF06912">
    <property type="entry name" value="DUF1275"/>
    <property type="match status" value="1"/>
</dbReference>
<accession>A0A1T4NAM0</accession>
<feature type="transmembrane region" description="Helical" evidence="1">
    <location>
        <begin position="172"/>
        <end position="192"/>
    </location>
</feature>
<keyword evidence="1" id="KW-0812">Transmembrane</keyword>
<dbReference type="AlphaFoldDB" id="A0A1T4NAM0"/>
<feature type="transmembrane region" description="Helical" evidence="1">
    <location>
        <begin position="198"/>
        <end position="216"/>
    </location>
</feature>
<feature type="transmembrane region" description="Helical" evidence="1">
    <location>
        <begin position="62"/>
        <end position="79"/>
    </location>
</feature>
<keyword evidence="1" id="KW-0472">Membrane</keyword>
<protein>
    <submittedName>
        <fullName evidence="2">Uncharacterized membrane protein YoaK, UPF0700 family</fullName>
    </submittedName>
</protein>
<dbReference type="EMBL" id="FUWY01000004">
    <property type="protein sequence ID" value="SJZ76127.1"/>
    <property type="molecule type" value="Genomic_DNA"/>
</dbReference>
<feature type="transmembrane region" description="Helical" evidence="1">
    <location>
        <begin position="91"/>
        <end position="109"/>
    </location>
</feature>
<feature type="transmembrane region" description="Helical" evidence="1">
    <location>
        <begin position="12"/>
        <end position="30"/>
    </location>
</feature>
<organism evidence="2 3">
    <name type="scientific">Anaerorhabdus furcosa</name>
    <dbReference type="NCBI Taxonomy" id="118967"/>
    <lineage>
        <taxon>Bacteria</taxon>
        <taxon>Bacillati</taxon>
        <taxon>Bacillota</taxon>
        <taxon>Erysipelotrichia</taxon>
        <taxon>Erysipelotrichales</taxon>
        <taxon>Erysipelotrichaceae</taxon>
        <taxon>Anaerorhabdus</taxon>
    </lineage>
</organism>
<dbReference type="OrthoDB" id="7057004at2"/>
<sequence>MKQSSQISDSIRLGLLLAISGGFMDAYSYLFRAKVFANAQTGNLLLLGLSILEKEWSNCIKYLVPIMAFMVGVFLATSIHRKLMHQRKYHWRQIAILIEAIVLFVVAFIPQDLNLFANSLISLGCGIQIESFKKIHGLGASTTMCVGNLRAATSFISDYIYTKNIEDLKKGLLYLLVILFFVIGAIFGSVSIRVLGQASILICSILLFFAFIFMFYNNENN</sequence>
<evidence type="ECO:0000313" key="2">
    <source>
        <dbReference type="EMBL" id="SJZ76127.1"/>
    </source>
</evidence>
<name>A0A1T4NAM0_9FIRM</name>
<gene>
    <name evidence="2" type="ORF">SAMN02745191_1542</name>
</gene>
<dbReference type="STRING" id="118967.SAMN02745191_1542"/>
<dbReference type="InterPro" id="IPR010699">
    <property type="entry name" value="DUF1275"/>
</dbReference>
<dbReference type="PANTHER" id="PTHR37314:SF4">
    <property type="entry name" value="UPF0700 TRANSMEMBRANE PROTEIN YOAK"/>
    <property type="match status" value="1"/>
</dbReference>
<dbReference type="PANTHER" id="PTHR37314">
    <property type="entry name" value="SLR0142 PROTEIN"/>
    <property type="match status" value="1"/>
</dbReference>
<dbReference type="RefSeq" id="WP_078711941.1">
    <property type="nucleotide sequence ID" value="NZ_FUWY01000004.1"/>
</dbReference>
<evidence type="ECO:0000313" key="3">
    <source>
        <dbReference type="Proteomes" id="UP000243297"/>
    </source>
</evidence>
<reference evidence="3" key="1">
    <citation type="submission" date="2017-02" db="EMBL/GenBank/DDBJ databases">
        <authorList>
            <person name="Varghese N."/>
            <person name="Submissions S."/>
        </authorList>
    </citation>
    <scope>NUCLEOTIDE SEQUENCE [LARGE SCALE GENOMIC DNA]</scope>
    <source>
        <strain evidence="3">ATCC 25662</strain>
    </source>
</reference>
<dbReference type="Proteomes" id="UP000243297">
    <property type="component" value="Unassembled WGS sequence"/>
</dbReference>
<keyword evidence="1" id="KW-1133">Transmembrane helix</keyword>
<evidence type="ECO:0000256" key="1">
    <source>
        <dbReference type="SAM" id="Phobius"/>
    </source>
</evidence>